<evidence type="ECO:0000259" key="2">
    <source>
        <dbReference type="Pfam" id="PF00501"/>
    </source>
</evidence>
<feature type="domain" description="AMP-dependent synthetase/ligase" evidence="2">
    <location>
        <begin position="308"/>
        <end position="350"/>
    </location>
</feature>
<dbReference type="InterPro" id="IPR050237">
    <property type="entry name" value="ATP-dep_AMP-bd_enzyme"/>
</dbReference>
<evidence type="ECO:0000256" key="1">
    <source>
        <dbReference type="SAM" id="Phobius"/>
    </source>
</evidence>
<proteinExistence type="predicted"/>
<dbReference type="InterPro" id="IPR045851">
    <property type="entry name" value="AMP-bd_C_sf"/>
</dbReference>
<dbReference type="AlphaFoldDB" id="A0A511DIY3"/>
<keyword evidence="1" id="KW-1133">Transmembrane helix</keyword>
<dbReference type="Proteomes" id="UP000321685">
    <property type="component" value="Unassembled WGS sequence"/>
</dbReference>
<dbReference type="Gene3D" id="3.40.50.12780">
    <property type="entry name" value="N-terminal domain of ligase-like"/>
    <property type="match status" value="1"/>
</dbReference>
<name>A0A511DIY3_9PSEU</name>
<dbReference type="InterPro" id="IPR000873">
    <property type="entry name" value="AMP-dep_synth/lig_dom"/>
</dbReference>
<dbReference type="InterPro" id="IPR042099">
    <property type="entry name" value="ANL_N_sf"/>
</dbReference>
<dbReference type="InterPro" id="IPR025110">
    <property type="entry name" value="AMP-bd_C"/>
</dbReference>
<evidence type="ECO:0000313" key="5">
    <source>
        <dbReference type="Proteomes" id="UP000321685"/>
    </source>
</evidence>
<gene>
    <name evidence="4" type="ORF">PSU4_31970</name>
</gene>
<accession>A0A511DIY3</accession>
<dbReference type="PANTHER" id="PTHR43767:SF1">
    <property type="entry name" value="NONRIBOSOMAL PEPTIDE SYNTHASE PES1 (EUROFUNG)-RELATED"/>
    <property type="match status" value="1"/>
</dbReference>
<dbReference type="Pfam" id="PF00501">
    <property type="entry name" value="AMP-binding"/>
    <property type="match status" value="2"/>
</dbReference>
<evidence type="ECO:0000313" key="4">
    <source>
        <dbReference type="EMBL" id="GEL24243.1"/>
    </source>
</evidence>
<dbReference type="EMBL" id="BJVJ01000030">
    <property type="protein sequence ID" value="GEL24243.1"/>
    <property type="molecule type" value="Genomic_DNA"/>
</dbReference>
<dbReference type="CDD" id="cd04433">
    <property type="entry name" value="AFD_class_I"/>
    <property type="match status" value="1"/>
</dbReference>
<dbReference type="Pfam" id="PF13193">
    <property type="entry name" value="AMP-binding_C"/>
    <property type="match status" value="1"/>
</dbReference>
<feature type="domain" description="AMP-dependent synthetase/ligase" evidence="2">
    <location>
        <begin position="3"/>
        <end position="285"/>
    </location>
</feature>
<protein>
    <submittedName>
        <fullName evidence="4">AMP-dependent synthetase</fullName>
    </submittedName>
</protein>
<keyword evidence="1" id="KW-0812">Transmembrane</keyword>
<comment type="caution">
    <text evidence="4">The sequence shown here is derived from an EMBL/GenBank/DDBJ whole genome shotgun (WGS) entry which is preliminary data.</text>
</comment>
<dbReference type="GO" id="GO:0016878">
    <property type="term" value="F:acid-thiol ligase activity"/>
    <property type="evidence" value="ECO:0007669"/>
    <property type="project" value="UniProtKB-ARBA"/>
</dbReference>
<feature type="domain" description="AMP-binding enzyme C-terminal" evidence="3">
    <location>
        <begin position="400"/>
        <end position="477"/>
    </location>
</feature>
<keyword evidence="5" id="KW-1185">Reference proteome</keyword>
<dbReference type="PANTHER" id="PTHR43767">
    <property type="entry name" value="LONG-CHAIN-FATTY-ACID--COA LIGASE"/>
    <property type="match status" value="1"/>
</dbReference>
<dbReference type="Gene3D" id="3.30.300.30">
    <property type="match status" value="1"/>
</dbReference>
<evidence type="ECO:0000259" key="3">
    <source>
        <dbReference type="Pfam" id="PF13193"/>
    </source>
</evidence>
<sequence>MVVSQERRMTFTEVDAASRNLAGRLLAAGVGKGTRVGLFFTYGHEWVVCFLAAVRIGALAMPLSTLSTPAELGALVRRGNVDTLLAAGSFLGRRVADELAEALPAIGASGSPELAIEDAPYLRRVWLTGDTAPTWASLLDLDAAPGPGRHLVETAEQAVVPADLAVVVHTSGSTAEPKGVVHTHGSVLRGCVPIRDDFRVTSSGDPARVLCAMPFFWVGGVLTVVSAVLAPATLLTMPRVEPGEGLRMVEQERASHLMGWSTVTQSMRSHPDFATRDLRSLPHLLEGPAEIALIDVPVPGVPRHRGMSETMGTFAGVETRVVDPTTGERVAAGTEGELHVRGPGLMNGYYNHERHEVLDPDGWYATGDRAYLLDGYPTPFYVGRFSEMIKTAGANVAPREVELALEALPEIKHGIVVGLESADRGEEVVAVVVTEDGHDFERALVVSAARRELAPYKVPTRWFVTATDRIPWLGSGKPDKPALRAELRSGALDADEVRSDPTSSRSLV</sequence>
<feature type="transmembrane region" description="Helical" evidence="1">
    <location>
        <begin position="215"/>
        <end position="237"/>
    </location>
</feature>
<organism evidence="4 5">
    <name type="scientific">Pseudonocardia sulfidoxydans NBRC 16205</name>
    <dbReference type="NCBI Taxonomy" id="1223511"/>
    <lineage>
        <taxon>Bacteria</taxon>
        <taxon>Bacillati</taxon>
        <taxon>Actinomycetota</taxon>
        <taxon>Actinomycetes</taxon>
        <taxon>Pseudonocardiales</taxon>
        <taxon>Pseudonocardiaceae</taxon>
        <taxon>Pseudonocardia</taxon>
    </lineage>
</organism>
<keyword evidence="1" id="KW-0472">Membrane</keyword>
<reference evidence="4 5" key="1">
    <citation type="submission" date="2019-07" db="EMBL/GenBank/DDBJ databases">
        <title>Whole genome shotgun sequence of Pseudonocardia sulfidoxydans NBRC 16205.</title>
        <authorList>
            <person name="Hosoyama A."/>
            <person name="Uohara A."/>
            <person name="Ohji S."/>
            <person name="Ichikawa N."/>
        </authorList>
    </citation>
    <scope>NUCLEOTIDE SEQUENCE [LARGE SCALE GENOMIC DNA]</scope>
    <source>
        <strain evidence="4 5">NBRC 16205</strain>
    </source>
</reference>
<dbReference type="SUPFAM" id="SSF56801">
    <property type="entry name" value="Acetyl-CoA synthetase-like"/>
    <property type="match status" value="1"/>
</dbReference>